<sequence>MTFTALHRALGLAPGPLTDALLDAAVAAGVMEADDLDWKSELPPAKGLPQTDFPKDVAAMANSGGGIIVFGVRESQKAATERIDVGELDEAYERSLRSAAITAISPPVFGLNVYRLGDEGNRAFVVEVPASIDGPHLIYKNDYFAAPVRNDSDTVWMKERQIEAMYRARFEERRHATEALDALYGEAAAGRDSDKRAWLVAVAHPRIPRFRDRLTREDARGVLTKTVGLALTYAGRGGIHPLENVDRDNPRPGLRRWVAVNSATGERSVWREAWMSIHSDGSVTVTAAVGGHRMSSDGYFEGWQVESAAIECAIADLMALMRTTAEATDNDEYDVRLGIEWTGQQPITILTKDNMGFTYEGVSVPLHRYTPVETTVNAIEPAADFFWHVHDFAQDCVNQGGISHVLMIQPPARDASA</sequence>
<reference evidence="2 3" key="1">
    <citation type="submission" date="2023-07" db="EMBL/GenBank/DDBJ databases">
        <title>Sequencing the genomes of 1000 actinobacteria strains.</title>
        <authorList>
            <person name="Klenk H.-P."/>
        </authorList>
    </citation>
    <scope>NUCLEOTIDE SEQUENCE [LARGE SCALE GENOMIC DNA]</scope>
    <source>
        <strain evidence="2 3">DSM 14555</strain>
    </source>
</reference>
<dbReference type="Pfam" id="PF04326">
    <property type="entry name" value="SLFN_AlbA_2"/>
    <property type="match status" value="1"/>
</dbReference>
<evidence type="ECO:0000259" key="1">
    <source>
        <dbReference type="Pfam" id="PF04326"/>
    </source>
</evidence>
<proteinExistence type="predicted"/>
<dbReference type="Proteomes" id="UP001185069">
    <property type="component" value="Unassembled WGS sequence"/>
</dbReference>
<protein>
    <recommendedName>
        <fullName evidence="1">Schlafen AlbA-2 domain-containing protein</fullName>
    </recommendedName>
</protein>
<keyword evidence="3" id="KW-1185">Reference proteome</keyword>
<feature type="domain" description="Schlafen AlbA-2" evidence="1">
    <location>
        <begin position="32"/>
        <end position="154"/>
    </location>
</feature>
<evidence type="ECO:0000313" key="2">
    <source>
        <dbReference type="EMBL" id="MDR6270990.1"/>
    </source>
</evidence>
<dbReference type="Gene3D" id="3.30.950.30">
    <property type="entry name" value="Schlafen, AAA domain"/>
    <property type="match status" value="1"/>
</dbReference>
<dbReference type="RefSeq" id="WP_309800478.1">
    <property type="nucleotide sequence ID" value="NZ_BAAAHY010000006.1"/>
</dbReference>
<dbReference type="InterPro" id="IPR007421">
    <property type="entry name" value="Schlafen_AlbA_2_dom"/>
</dbReference>
<evidence type="ECO:0000313" key="3">
    <source>
        <dbReference type="Proteomes" id="UP001185069"/>
    </source>
</evidence>
<accession>A0ABU1JF36</accession>
<comment type="caution">
    <text evidence="2">The sequence shown here is derived from an EMBL/GenBank/DDBJ whole genome shotgun (WGS) entry which is preliminary data.</text>
</comment>
<organism evidence="2 3">
    <name type="scientific">Arthrobacter russicus</name>
    <dbReference type="NCBI Taxonomy" id="172040"/>
    <lineage>
        <taxon>Bacteria</taxon>
        <taxon>Bacillati</taxon>
        <taxon>Actinomycetota</taxon>
        <taxon>Actinomycetes</taxon>
        <taxon>Micrococcales</taxon>
        <taxon>Micrococcaceae</taxon>
        <taxon>Arthrobacter</taxon>
    </lineage>
</organism>
<dbReference type="EMBL" id="JAVDQF010000001">
    <property type="protein sequence ID" value="MDR6270990.1"/>
    <property type="molecule type" value="Genomic_DNA"/>
</dbReference>
<name>A0ABU1JF36_9MICC</name>
<gene>
    <name evidence="2" type="ORF">JOE69_003228</name>
</gene>
<dbReference type="InterPro" id="IPR038461">
    <property type="entry name" value="Schlafen_AlbA_2_dom_sf"/>
</dbReference>